<dbReference type="OrthoDB" id="21418at2759"/>
<protein>
    <submittedName>
        <fullName evidence="2">Uncharacterized protein</fullName>
    </submittedName>
</protein>
<proteinExistence type="predicted"/>
<feature type="region of interest" description="Disordered" evidence="1">
    <location>
        <begin position="1"/>
        <end position="40"/>
    </location>
</feature>
<feature type="compositionally biased region" description="Basic and acidic residues" evidence="1">
    <location>
        <begin position="122"/>
        <end position="139"/>
    </location>
</feature>
<feature type="compositionally biased region" description="Polar residues" evidence="1">
    <location>
        <begin position="198"/>
        <end position="229"/>
    </location>
</feature>
<reference evidence="3" key="1">
    <citation type="journal article" date="2020" name="Stud. Mycol.">
        <title>101 Dothideomycetes genomes: A test case for predicting lifestyles and emergence of pathogens.</title>
        <authorList>
            <person name="Haridas S."/>
            <person name="Albert R."/>
            <person name="Binder M."/>
            <person name="Bloem J."/>
            <person name="LaButti K."/>
            <person name="Salamov A."/>
            <person name="Andreopoulos B."/>
            <person name="Baker S."/>
            <person name="Barry K."/>
            <person name="Bills G."/>
            <person name="Bluhm B."/>
            <person name="Cannon C."/>
            <person name="Castanera R."/>
            <person name="Culley D."/>
            <person name="Daum C."/>
            <person name="Ezra D."/>
            <person name="Gonzalez J."/>
            <person name="Henrissat B."/>
            <person name="Kuo A."/>
            <person name="Liang C."/>
            <person name="Lipzen A."/>
            <person name="Lutzoni F."/>
            <person name="Magnuson J."/>
            <person name="Mondo S."/>
            <person name="Nolan M."/>
            <person name="Ohm R."/>
            <person name="Pangilinan J."/>
            <person name="Park H.-J."/>
            <person name="Ramirez L."/>
            <person name="Alfaro M."/>
            <person name="Sun H."/>
            <person name="Tritt A."/>
            <person name="Yoshinaga Y."/>
            <person name="Zwiers L.-H."/>
            <person name="Turgeon B."/>
            <person name="Goodwin S."/>
            <person name="Spatafora J."/>
            <person name="Crous P."/>
            <person name="Grigoriev I."/>
        </authorList>
    </citation>
    <scope>NUCLEOTIDE SEQUENCE [LARGE SCALE GENOMIC DNA]</scope>
    <source>
        <strain evidence="3">CECT 20119</strain>
    </source>
</reference>
<dbReference type="AlphaFoldDB" id="A0A6A6GF54"/>
<dbReference type="EMBL" id="ML992505">
    <property type="protein sequence ID" value="KAF2224249.1"/>
    <property type="molecule type" value="Genomic_DNA"/>
</dbReference>
<feature type="compositionally biased region" description="Low complexity" evidence="1">
    <location>
        <begin position="12"/>
        <end position="36"/>
    </location>
</feature>
<sequence length="288" mass="32110">MDSMRSLNTSLPRTSPQRQSQAQSQTQRQQQQQQSPEDLLSAFKQAALSVTTLYKSAASLQTSAKSTGYQAAVEDLLRFLDKENLGLTDGEGWRVRQWATERFDGGVAARHESDEEEEDVHEEERAESEPADGEHKDSIGPEDDLSSSVELQPKEEESTDARPSSDQQSTVSPHSQPTFTFRSPHEYPTNHDRDINMDVTNDNKTQSQSPAETNNSQPFKFEANQTGRQSRNRQTRVGPQRSNTSLRNLGSGAGSKRKFPLGDFFDISGINFDNNHGSDRGGKRGRHA</sequence>
<feature type="compositionally biased region" description="Basic and acidic residues" evidence="1">
    <location>
        <begin position="183"/>
        <end position="196"/>
    </location>
</feature>
<evidence type="ECO:0000313" key="2">
    <source>
        <dbReference type="EMBL" id="KAF2224249.1"/>
    </source>
</evidence>
<feature type="compositionally biased region" description="Polar residues" evidence="1">
    <location>
        <begin position="1"/>
        <end position="11"/>
    </location>
</feature>
<dbReference type="Pfam" id="PF15251">
    <property type="entry name" value="TAPR1-like"/>
    <property type="match status" value="1"/>
</dbReference>
<evidence type="ECO:0000313" key="3">
    <source>
        <dbReference type="Proteomes" id="UP000799538"/>
    </source>
</evidence>
<dbReference type="InterPro" id="IPR029196">
    <property type="entry name" value="HAPSTR1-like"/>
</dbReference>
<organism evidence="2 3">
    <name type="scientific">Elsinoe ampelina</name>
    <dbReference type="NCBI Taxonomy" id="302913"/>
    <lineage>
        <taxon>Eukaryota</taxon>
        <taxon>Fungi</taxon>
        <taxon>Dikarya</taxon>
        <taxon>Ascomycota</taxon>
        <taxon>Pezizomycotina</taxon>
        <taxon>Dothideomycetes</taxon>
        <taxon>Dothideomycetidae</taxon>
        <taxon>Myriangiales</taxon>
        <taxon>Elsinoaceae</taxon>
        <taxon>Elsinoe</taxon>
    </lineage>
</organism>
<dbReference type="PANTHER" id="PTHR38645:SF1">
    <property type="entry name" value="YALI0F12243P"/>
    <property type="match status" value="1"/>
</dbReference>
<dbReference type="Proteomes" id="UP000799538">
    <property type="component" value="Unassembled WGS sequence"/>
</dbReference>
<dbReference type="PANTHER" id="PTHR38645">
    <property type="entry name" value="CHROMOSOME 9, WHOLE GENOME SHOTGUN SEQUENCE"/>
    <property type="match status" value="1"/>
</dbReference>
<feature type="compositionally biased region" description="Polar residues" evidence="1">
    <location>
        <begin position="235"/>
        <end position="248"/>
    </location>
</feature>
<gene>
    <name evidence="2" type="ORF">BDZ85DRAFT_260635</name>
</gene>
<feature type="region of interest" description="Disordered" evidence="1">
    <location>
        <begin position="106"/>
        <end position="288"/>
    </location>
</feature>
<accession>A0A6A6GF54</accession>
<name>A0A6A6GF54_9PEZI</name>
<evidence type="ECO:0000256" key="1">
    <source>
        <dbReference type="SAM" id="MobiDB-lite"/>
    </source>
</evidence>
<feature type="compositionally biased region" description="Polar residues" evidence="1">
    <location>
        <begin position="161"/>
        <end position="181"/>
    </location>
</feature>
<keyword evidence="3" id="KW-1185">Reference proteome</keyword>